<dbReference type="AlphaFoldDB" id="A0A6N2BUW1"/>
<accession>A0A6N2BUW1</accession>
<gene>
    <name evidence="1" type="ORF">EJD97_006922</name>
</gene>
<proteinExistence type="predicted"/>
<protein>
    <submittedName>
        <fullName evidence="1">Uncharacterized protein</fullName>
    </submittedName>
</protein>
<comment type="caution">
    <text evidence="1">The sequence shown here is derived from an EMBL/GenBank/DDBJ whole genome shotgun (WGS) entry which is preliminary data.</text>
</comment>
<sequence>DRYGAGYVNEYKTWLHNDLHGVVDPTPRTGQKIEDVETRLQIHGYHFWQEWDRREQEFHKKEQEFQQKEKGYQLRELENQRVLAVTSQELADTRTCLMRLDTILDEQMNTLRAVPTSSKAAFAKPYVFTSKCIIREEVENVRRGAGLSTL</sequence>
<name>A0A6N2BUW1_SOLCI</name>
<dbReference type="EMBL" id="RXGB01002001">
    <property type="protein sequence ID" value="TMW96721.1"/>
    <property type="molecule type" value="Genomic_DNA"/>
</dbReference>
<reference evidence="1" key="1">
    <citation type="submission" date="2019-05" db="EMBL/GenBank/DDBJ databases">
        <title>The de novo reference genome and transcriptome assemblies of the wild tomato species Solanum chilense.</title>
        <authorList>
            <person name="Stam R."/>
            <person name="Nosenko T."/>
            <person name="Hoerger A.C."/>
            <person name="Stephan W."/>
            <person name="Seidel M.A."/>
            <person name="Kuhn J.M.M."/>
            <person name="Haberer G."/>
            <person name="Tellier A."/>
        </authorList>
    </citation>
    <scope>NUCLEOTIDE SEQUENCE</scope>
    <source>
        <tissue evidence="1">Mature leaves</tissue>
    </source>
</reference>
<feature type="non-terminal residue" evidence="1">
    <location>
        <position position="1"/>
    </location>
</feature>
<organism evidence="1">
    <name type="scientific">Solanum chilense</name>
    <name type="common">Tomato</name>
    <name type="synonym">Lycopersicon chilense</name>
    <dbReference type="NCBI Taxonomy" id="4083"/>
    <lineage>
        <taxon>Eukaryota</taxon>
        <taxon>Viridiplantae</taxon>
        <taxon>Streptophyta</taxon>
        <taxon>Embryophyta</taxon>
        <taxon>Tracheophyta</taxon>
        <taxon>Spermatophyta</taxon>
        <taxon>Magnoliopsida</taxon>
        <taxon>eudicotyledons</taxon>
        <taxon>Gunneridae</taxon>
        <taxon>Pentapetalae</taxon>
        <taxon>asterids</taxon>
        <taxon>lamiids</taxon>
        <taxon>Solanales</taxon>
        <taxon>Solanaceae</taxon>
        <taxon>Solanoideae</taxon>
        <taxon>Solaneae</taxon>
        <taxon>Solanum</taxon>
        <taxon>Solanum subgen. Lycopersicon</taxon>
    </lineage>
</organism>
<evidence type="ECO:0000313" key="1">
    <source>
        <dbReference type="EMBL" id="TMW96721.1"/>
    </source>
</evidence>